<feature type="non-terminal residue" evidence="1">
    <location>
        <position position="1"/>
    </location>
</feature>
<evidence type="ECO:0000313" key="1">
    <source>
        <dbReference type="EMBL" id="KKK49622.1"/>
    </source>
</evidence>
<dbReference type="EMBL" id="LAZR01068445">
    <property type="protein sequence ID" value="KKK49622.1"/>
    <property type="molecule type" value="Genomic_DNA"/>
</dbReference>
<gene>
    <name evidence="1" type="ORF">LCGC14_3133180</name>
</gene>
<protein>
    <submittedName>
        <fullName evidence="1">Uncharacterized protein</fullName>
    </submittedName>
</protein>
<name>A0A0F8VZ28_9ZZZZ</name>
<dbReference type="AlphaFoldDB" id="A0A0F8VZ28"/>
<reference evidence="1" key="1">
    <citation type="journal article" date="2015" name="Nature">
        <title>Complex archaea that bridge the gap between prokaryotes and eukaryotes.</title>
        <authorList>
            <person name="Spang A."/>
            <person name="Saw J.H."/>
            <person name="Jorgensen S.L."/>
            <person name="Zaremba-Niedzwiedzka K."/>
            <person name="Martijn J."/>
            <person name="Lind A.E."/>
            <person name="van Eijk R."/>
            <person name="Schleper C."/>
            <person name="Guy L."/>
            <person name="Ettema T.J."/>
        </authorList>
    </citation>
    <scope>NUCLEOTIDE SEQUENCE</scope>
</reference>
<accession>A0A0F8VZ28</accession>
<proteinExistence type="predicted"/>
<comment type="caution">
    <text evidence="1">The sequence shown here is derived from an EMBL/GenBank/DDBJ whole genome shotgun (WGS) entry which is preliminary data.</text>
</comment>
<organism evidence="1">
    <name type="scientific">marine sediment metagenome</name>
    <dbReference type="NCBI Taxonomy" id="412755"/>
    <lineage>
        <taxon>unclassified sequences</taxon>
        <taxon>metagenomes</taxon>
        <taxon>ecological metagenomes</taxon>
    </lineage>
</organism>
<sequence>GPTDPQEKVVNDLDPGEWEFQCIVVDTKGNPSDPEVRPASVPFSNPNPVANMTVTVS</sequence>